<dbReference type="InterPro" id="IPR006700">
    <property type="entry name" value="RsmE"/>
</dbReference>
<proteinExistence type="inferred from homology"/>
<keyword evidence="6 12" id="KW-0489">Methyltransferase</keyword>
<evidence type="ECO:0000313" key="13">
    <source>
        <dbReference type="Proteomes" id="UP000198559"/>
    </source>
</evidence>
<evidence type="ECO:0000256" key="7">
    <source>
        <dbReference type="ARBA" id="ARBA00022679"/>
    </source>
</evidence>
<dbReference type="GO" id="GO:0070042">
    <property type="term" value="F:rRNA (uridine-N3-)-methyltransferase activity"/>
    <property type="evidence" value="ECO:0007669"/>
    <property type="project" value="TreeGrafter"/>
</dbReference>
<dbReference type="EC" id="2.1.1.193" evidence="3"/>
<sequence length="93" mass="10061">MPGVFTPINLTDFLQQPTVNGFVLHHRSKQTLLKTDTVNQATILIGPEGGLSKAEISQATQAGYQSLLLGTRILRTETASLVAIANMQLLWGN</sequence>
<evidence type="ECO:0000256" key="1">
    <source>
        <dbReference type="ARBA" id="ARBA00004496"/>
    </source>
</evidence>
<comment type="catalytic activity">
    <reaction evidence="10">
        <text>uridine(1498) in 16S rRNA + S-adenosyl-L-methionine = N(3)-methyluridine(1498) in 16S rRNA + S-adenosyl-L-homocysteine + H(+)</text>
        <dbReference type="Rhea" id="RHEA:42920"/>
        <dbReference type="Rhea" id="RHEA-COMP:10283"/>
        <dbReference type="Rhea" id="RHEA-COMP:10284"/>
        <dbReference type="ChEBI" id="CHEBI:15378"/>
        <dbReference type="ChEBI" id="CHEBI:57856"/>
        <dbReference type="ChEBI" id="CHEBI:59789"/>
        <dbReference type="ChEBI" id="CHEBI:65315"/>
        <dbReference type="ChEBI" id="CHEBI:74502"/>
        <dbReference type="EC" id="2.1.1.193"/>
    </reaction>
</comment>
<dbReference type="InterPro" id="IPR029028">
    <property type="entry name" value="Alpha/beta_knot_MTases"/>
</dbReference>
<dbReference type="GO" id="GO:0005737">
    <property type="term" value="C:cytoplasm"/>
    <property type="evidence" value="ECO:0007669"/>
    <property type="project" value="UniProtKB-SubCell"/>
</dbReference>
<evidence type="ECO:0000256" key="9">
    <source>
        <dbReference type="ARBA" id="ARBA00025699"/>
    </source>
</evidence>
<name>A0A1H6KHX8_9GAMM</name>
<comment type="function">
    <text evidence="9">Specifically methylates the N3 position of the uracil ring of uridine 1498 (m3U1498) in 16S rRNA. Acts on the fully assembled 30S ribosomal subunit.</text>
</comment>
<dbReference type="InterPro" id="IPR029026">
    <property type="entry name" value="tRNA_m1G_MTases_N"/>
</dbReference>
<evidence type="ECO:0000256" key="6">
    <source>
        <dbReference type="ARBA" id="ARBA00022603"/>
    </source>
</evidence>
<evidence type="ECO:0000256" key="3">
    <source>
        <dbReference type="ARBA" id="ARBA00012328"/>
    </source>
</evidence>
<keyword evidence="8" id="KW-0949">S-adenosyl-L-methionine</keyword>
<dbReference type="Pfam" id="PF04452">
    <property type="entry name" value="Methyltrans_RNA"/>
    <property type="match status" value="1"/>
</dbReference>
<dbReference type="PANTHER" id="PTHR30027:SF3">
    <property type="entry name" value="16S RRNA (URACIL(1498)-N(3))-METHYLTRANSFERASE"/>
    <property type="match status" value="1"/>
</dbReference>
<dbReference type="SUPFAM" id="SSF75217">
    <property type="entry name" value="alpha/beta knot"/>
    <property type="match status" value="1"/>
</dbReference>
<protein>
    <recommendedName>
        <fullName evidence="3">16S rRNA (uracil(1498)-N(3))-methyltransferase</fullName>
        <ecNumber evidence="3">2.1.1.193</ecNumber>
    </recommendedName>
</protein>
<reference evidence="13" key="1">
    <citation type="submission" date="2016-06" db="EMBL/GenBank/DDBJ databases">
        <authorList>
            <person name="Petersen J."/>
            <person name="Sayavedra L."/>
        </authorList>
    </citation>
    <scope>NUCLEOTIDE SEQUENCE [LARGE SCALE GENOMIC DNA]</scope>
    <source>
        <strain evidence="13">BazSymB</strain>
    </source>
</reference>
<keyword evidence="7 12" id="KW-0808">Transferase</keyword>
<dbReference type="NCBIfam" id="TIGR00046">
    <property type="entry name" value="RsmE family RNA methyltransferase"/>
    <property type="match status" value="1"/>
</dbReference>
<dbReference type="PANTHER" id="PTHR30027">
    <property type="entry name" value="RIBOSOMAL RNA SMALL SUBUNIT METHYLTRANSFERASE E"/>
    <property type="match status" value="1"/>
</dbReference>
<evidence type="ECO:0000256" key="10">
    <source>
        <dbReference type="ARBA" id="ARBA00047944"/>
    </source>
</evidence>
<accession>A0A1H6KHX8</accession>
<keyword evidence="4" id="KW-0963">Cytoplasm</keyword>
<organism evidence="12 13">
    <name type="scientific">Bathymodiolus azoricus thioautotrophic gill symbiont</name>
    <dbReference type="NCBI Taxonomy" id="235205"/>
    <lineage>
        <taxon>Bacteria</taxon>
        <taxon>Pseudomonadati</taxon>
        <taxon>Pseudomonadota</taxon>
        <taxon>Gammaproteobacteria</taxon>
        <taxon>sulfur-oxidizing symbionts</taxon>
    </lineage>
</organism>
<dbReference type="InterPro" id="IPR046886">
    <property type="entry name" value="RsmE_MTase_dom"/>
</dbReference>
<dbReference type="GO" id="GO:0070475">
    <property type="term" value="P:rRNA base methylation"/>
    <property type="evidence" value="ECO:0007669"/>
    <property type="project" value="TreeGrafter"/>
</dbReference>
<dbReference type="AlphaFoldDB" id="A0A1H6KHX8"/>
<comment type="subcellular location">
    <subcellularLocation>
        <location evidence="1">Cytoplasm</location>
    </subcellularLocation>
</comment>
<evidence type="ECO:0000259" key="11">
    <source>
        <dbReference type="Pfam" id="PF04452"/>
    </source>
</evidence>
<evidence type="ECO:0000256" key="2">
    <source>
        <dbReference type="ARBA" id="ARBA00005528"/>
    </source>
</evidence>
<evidence type="ECO:0000256" key="5">
    <source>
        <dbReference type="ARBA" id="ARBA00022552"/>
    </source>
</evidence>
<evidence type="ECO:0000256" key="4">
    <source>
        <dbReference type="ARBA" id="ARBA00022490"/>
    </source>
</evidence>
<comment type="similarity">
    <text evidence="2">Belongs to the RNA methyltransferase RsmE family.</text>
</comment>
<dbReference type="Gene3D" id="3.40.1280.10">
    <property type="match status" value="1"/>
</dbReference>
<evidence type="ECO:0000256" key="8">
    <source>
        <dbReference type="ARBA" id="ARBA00022691"/>
    </source>
</evidence>
<evidence type="ECO:0000313" key="12">
    <source>
        <dbReference type="EMBL" id="SEH75166.1"/>
    </source>
</evidence>
<dbReference type="STRING" id="235205.BAZSYMB_GORF91_GLIMMER3"/>
<feature type="domain" description="Ribosomal RNA small subunit methyltransferase E methyltransferase" evidence="11">
    <location>
        <begin position="2"/>
        <end position="88"/>
    </location>
</feature>
<gene>
    <name evidence="12" type="ORF">BAZSYMB_GORF91_GLIMMER3</name>
</gene>
<dbReference type="EMBL" id="CVUD02000116">
    <property type="protein sequence ID" value="SEH75166.1"/>
    <property type="molecule type" value="Genomic_DNA"/>
</dbReference>
<dbReference type="Proteomes" id="UP000198559">
    <property type="component" value="Unassembled WGS sequence"/>
</dbReference>
<keyword evidence="5" id="KW-0698">rRNA processing</keyword>